<keyword evidence="1" id="KW-0472">Membrane</keyword>
<evidence type="ECO:0000313" key="3">
    <source>
        <dbReference type="Proteomes" id="UP000185124"/>
    </source>
</evidence>
<dbReference type="AlphaFoldDB" id="A0A1N6B488"/>
<reference evidence="3" key="1">
    <citation type="submission" date="2016-12" db="EMBL/GenBank/DDBJ databases">
        <authorList>
            <person name="Varghese N."/>
            <person name="Submissions S."/>
        </authorList>
    </citation>
    <scope>NUCLEOTIDE SEQUENCE [LARGE SCALE GENOMIC DNA]</scope>
    <source>
        <strain evidence="3">DSM 45599</strain>
    </source>
</reference>
<dbReference type="Proteomes" id="UP000185124">
    <property type="component" value="Unassembled WGS sequence"/>
</dbReference>
<feature type="transmembrane region" description="Helical" evidence="1">
    <location>
        <begin position="39"/>
        <end position="60"/>
    </location>
</feature>
<dbReference type="OrthoDB" id="3380977at2"/>
<sequence>MSVDELRAGLARIVEPVVPDEDPYGRLLRHARRRKRRRLAGLVTAVSGLLATVVLGPVALGAGSDGQEREDDRVVEGYPVTSDWEWRLINSPTRGSLAGDQKLIDELTRLFDRDRADLRMSKSLPEVKVLYADESAGFRQLVAAYHSDRSAALVELKVPVGTPPQQSVRIFNGSVNVRVKPFSVLDASYDPRGPEDQGLLGLAPAGCVVSLADAAVVGADGVPRRQWQPSPTGDYVRLDASRVRGWWRVECEGQVRVEGPVGHSSVVIRGEGGRYQPTELADALPGGDTSRRMDAWRAERWGGVSYRNLMDMTGLPPGPDPVVRWSGRLDSNGQPEAAVIGPASGTGPLVLHVGAEGSVLALAKPGDTTSNDAEENAASGAEGSLVTTAVTTSATLAAVRVPAVSGGRGVLTDQLLVVPPPGAARVDVVTDGATRASADVRSGAAVLTIAVGAQVTLRALARDGTVLASAPLREPAQGEHIFNEPLVTGW</sequence>
<dbReference type="RefSeq" id="WP_159451097.1">
    <property type="nucleotide sequence ID" value="NZ_FSQT01000002.1"/>
</dbReference>
<keyword evidence="1" id="KW-0812">Transmembrane</keyword>
<keyword evidence="3" id="KW-1185">Reference proteome</keyword>
<accession>A0A1N6B488</accession>
<proteinExistence type="predicted"/>
<name>A0A1N6B488_9ACTN</name>
<keyword evidence="1" id="KW-1133">Transmembrane helix</keyword>
<organism evidence="2 3">
    <name type="scientific">Micromonospora cremea</name>
    <dbReference type="NCBI Taxonomy" id="709881"/>
    <lineage>
        <taxon>Bacteria</taxon>
        <taxon>Bacillati</taxon>
        <taxon>Actinomycetota</taxon>
        <taxon>Actinomycetes</taxon>
        <taxon>Micromonosporales</taxon>
        <taxon>Micromonosporaceae</taxon>
        <taxon>Micromonospora</taxon>
    </lineage>
</organism>
<gene>
    <name evidence="2" type="ORF">SAMN04489832_6648</name>
</gene>
<evidence type="ECO:0000256" key="1">
    <source>
        <dbReference type="SAM" id="Phobius"/>
    </source>
</evidence>
<evidence type="ECO:0000313" key="2">
    <source>
        <dbReference type="EMBL" id="SIN41017.1"/>
    </source>
</evidence>
<dbReference type="EMBL" id="FSQT01000002">
    <property type="protein sequence ID" value="SIN41017.1"/>
    <property type="molecule type" value="Genomic_DNA"/>
</dbReference>
<protein>
    <submittedName>
        <fullName evidence="2">Uncharacterized protein</fullName>
    </submittedName>
</protein>
<dbReference type="STRING" id="709881.SAMN04489832_6648"/>